<dbReference type="AlphaFoldDB" id="A0A512C410"/>
<accession>A0A512C410</accession>
<dbReference type="RefSeq" id="WP_147023271.1">
    <property type="nucleotide sequence ID" value="NZ_BJYU01000281.1"/>
</dbReference>
<proteinExistence type="predicted"/>
<gene>
    <name evidence="2" type="ORF">MAE02_66470</name>
</gene>
<reference evidence="2 3" key="1">
    <citation type="submission" date="2019-07" db="EMBL/GenBank/DDBJ databases">
        <title>Whole genome shotgun sequence of Microvirga aerophila NBRC 106136.</title>
        <authorList>
            <person name="Hosoyama A."/>
            <person name="Uohara A."/>
            <person name="Ohji S."/>
            <person name="Ichikawa N."/>
        </authorList>
    </citation>
    <scope>NUCLEOTIDE SEQUENCE [LARGE SCALE GENOMIC DNA]</scope>
    <source>
        <strain evidence="2 3">NBRC 106136</strain>
    </source>
</reference>
<name>A0A512C410_9HYPH</name>
<dbReference type="EMBL" id="BJYU01000281">
    <property type="protein sequence ID" value="GEO18951.1"/>
    <property type="molecule type" value="Genomic_DNA"/>
</dbReference>
<sequence length="86" mass="9588">MHEAEPALYYFNVRTESRVIEDPEGDMHPSLQAAREAALAKARAMIAEGEQTGEDRRSWRVEIMDRANQPVLTVAFSEVFDPGAPG</sequence>
<organism evidence="2 3">
    <name type="scientific">Microvirga aerophila</name>
    <dbReference type="NCBI Taxonomy" id="670291"/>
    <lineage>
        <taxon>Bacteria</taxon>
        <taxon>Pseudomonadati</taxon>
        <taxon>Pseudomonadota</taxon>
        <taxon>Alphaproteobacteria</taxon>
        <taxon>Hyphomicrobiales</taxon>
        <taxon>Methylobacteriaceae</taxon>
        <taxon>Microvirga</taxon>
    </lineage>
</organism>
<dbReference type="InterPro" id="IPR054189">
    <property type="entry name" value="DUF6894"/>
</dbReference>
<protein>
    <recommendedName>
        <fullName evidence="1">DUF6894 domain-containing protein</fullName>
    </recommendedName>
</protein>
<dbReference type="Proteomes" id="UP000321085">
    <property type="component" value="Unassembled WGS sequence"/>
</dbReference>
<evidence type="ECO:0000259" key="1">
    <source>
        <dbReference type="Pfam" id="PF21834"/>
    </source>
</evidence>
<evidence type="ECO:0000313" key="2">
    <source>
        <dbReference type="EMBL" id="GEO18951.1"/>
    </source>
</evidence>
<dbReference type="Pfam" id="PF21834">
    <property type="entry name" value="DUF6894"/>
    <property type="match status" value="1"/>
</dbReference>
<feature type="domain" description="DUF6894" evidence="1">
    <location>
        <begin position="8"/>
        <end position="77"/>
    </location>
</feature>
<evidence type="ECO:0000313" key="3">
    <source>
        <dbReference type="Proteomes" id="UP000321085"/>
    </source>
</evidence>
<comment type="caution">
    <text evidence="2">The sequence shown here is derived from an EMBL/GenBank/DDBJ whole genome shotgun (WGS) entry which is preliminary data.</text>
</comment>
<keyword evidence="3" id="KW-1185">Reference proteome</keyword>